<accession>A0A162ZTP7</accession>
<dbReference type="OrthoDB" id="3774233at2759"/>
<dbReference type="AlphaFoldDB" id="A0A162ZTP7"/>
<keyword evidence="2" id="KW-1185">Reference proteome</keyword>
<sequence length="161" mass="17619">MRSLPLAIFSSLLASARLAVADDMITNLRIKVQLFAAPAFFSEVSVDAYNNQCLSLDNNLIDGRVQSILVGGHDVAAVLSRDDYWYCQFFDNYDCKSDRSDQYLTFADGVNNLASIAAREASAVDTMGPTWPDQFASSPRTALAMTKPRRRKSPAVDVGNG</sequence>
<comment type="caution">
    <text evidence="1">The sequence shown here is derived from an EMBL/GenBank/DDBJ whole genome shotgun (WGS) entry which is preliminary data.</text>
</comment>
<gene>
    <name evidence="1" type="ORF">ST47_g8056</name>
</gene>
<evidence type="ECO:0000313" key="2">
    <source>
        <dbReference type="Proteomes" id="UP000076837"/>
    </source>
</evidence>
<proteinExistence type="predicted"/>
<dbReference type="Proteomes" id="UP000076837">
    <property type="component" value="Unassembled WGS sequence"/>
</dbReference>
<evidence type="ECO:0000313" key="1">
    <source>
        <dbReference type="EMBL" id="KZM20800.1"/>
    </source>
</evidence>
<protein>
    <submittedName>
        <fullName evidence="1">Uncharacterized protein</fullName>
    </submittedName>
</protein>
<reference evidence="1 2" key="1">
    <citation type="journal article" date="2016" name="Sci. Rep.">
        <title>Draft genome sequencing and secretome analysis of fungal phytopathogen Ascochyta rabiei provides insight into the necrotrophic effector repertoire.</title>
        <authorList>
            <person name="Verma S."/>
            <person name="Gazara R.K."/>
            <person name="Nizam S."/>
            <person name="Parween S."/>
            <person name="Chattopadhyay D."/>
            <person name="Verma P.K."/>
        </authorList>
    </citation>
    <scope>NUCLEOTIDE SEQUENCE [LARGE SCALE GENOMIC DNA]</scope>
    <source>
        <strain evidence="1 2">ArDII</strain>
    </source>
</reference>
<organism evidence="1 2">
    <name type="scientific">Didymella rabiei</name>
    <name type="common">Chickpea ascochyta blight fungus</name>
    <name type="synonym">Mycosphaerella rabiei</name>
    <dbReference type="NCBI Taxonomy" id="5454"/>
    <lineage>
        <taxon>Eukaryota</taxon>
        <taxon>Fungi</taxon>
        <taxon>Dikarya</taxon>
        <taxon>Ascomycota</taxon>
        <taxon>Pezizomycotina</taxon>
        <taxon>Dothideomycetes</taxon>
        <taxon>Pleosporomycetidae</taxon>
        <taxon>Pleosporales</taxon>
        <taxon>Pleosporineae</taxon>
        <taxon>Didymellaceae</taxon>
        <taxon>Ascochyta</taxon>
    </lineage>
</organism>
<name>A0A162ZTP7_DIDRA</name>
<dbReference type="EMBL" id="JYNV01000269">
    <property type="protein sequence ID" value="KZM20800.1"/>
    <property type="molecule type" value="Genomic_DNA"/>
</dbReference>